<keyword evidence="4" id="KW-0175">Coiled coil</keyword>
<proteinExistence type="inferred from homology"/>
<protein>
    <submittedName>
        <fullName evidence="8">Uncharacterized protein</fullName>
    </submittedName>
</protein>
<evidence type="ECO:0000259" key="7">
    <source>
        <dbReference type="Pfam" id="PF04195"/>
    </source>
</evidence>
<dbReference type="SUPFAM" id="SSF55129">
    <property type="entry name" value="Ribosomal protein L30p/L7e"/>
    <property type="match status" value="1"/>
</dbReference>
<dbReference type="InterPro" id="IPR007321">
    <property type="entry name" value="Transposase_28"/>
</dbReference>
<gene>
    <name evidence="8" type="ORF">FSB_LOCUS36941</name>
</gene>
<dbReference type="PANTHER" id="PTHR11524">
    <property type="entry name" value="60S RIBOSOMAL PROTEIN L7"/>
    <property type="match status" value="1"/>
</dbReference>
<dbReference type="GO" id="GO:0003723">
    <property type="term" value="F:RNA binding"/>
    <property type="evidence" value="ECO:0007669"/>
    <property type="project" value="InterPro"/>
</dbReference>
<dbReference type="GO" id="GO:0022625">
    <property type="term" value="C:cytosolic large ribosomal subunit"/>
    <property type="evidence" value="ECO:0007669"/>
    <property type="project" value="TreeGrafter"/>
</dbReference>
<evidence type="ECO:0000256" key="1">
    <source>
        <dbReference type="ARBA" id="ARBA00007594"/>
    </source>
</evidence>
<dbReference type="InterPro" id="IPR039699">
    <property type="entry name" value="Ribosomal_uL30"/>
</dbReference>
<dbReference type="FunFam" id="3.30.1390.20:FF:000003">
    <property type="entry name" value="60S ribosomal protein L7"/>
    <property type="match status" value="1"/>
</dbReference>
<comment type="similarity">
    <text evidence="1">Belongs to the universal ribosomal protein uL30 family.</text>
</comment>
<keyword evidence="2" id="KW-0689">Ribosomal protein</keyword>
<dbReference type="PANTHER" id="PTHR11524:SF36">
    <property type="entry name" value="LARGE RIBOSOMAL SUBUNIT PROTEIN UL30Z"/>
    <property type="match status" value="1"/>
</dbReference>
<dbReference type="AlphaFoldDB" id="A0A2N9HBR2"/>
<evidence type="ECO:0000256" key="3">
    <source>
        <dbReference type="ARBA" id="ARBA00023274"/>
    </source>
</evidence>
<organism evidence="8">
    <name type="scientific">Fagus sylvatica</name>
    <name type="common">Beechnut</name>
    <dbReference type="NCBI Taxonomy" id="28930"/>
    <lineage>
        <taxon>Eukaryota</taxon>
        <taxon>Viridiplantae</taxon>
        <taxon>Streptophyta</taxon>
        <taxon>Embryophyta</taxon>
        <taxon>Tracheophyta</taxon>
        <taxon>Spermatophyta</taxon>
        <taxon>Magnoliopsida</taxon>
        <taxon>eudicotyledons</taxon>
        <taxon>Gunneridae</taxon>
        <taxon>Pentapetalae</taxon>
        <taxon>rosids</taxon>
        <taxon>fabids</taxon>
        <taxon>Fagales</taxon>
        <taxon>Fagaceae</taxon>
        <taxon>Fagus</taxon>
    </lineage>
</organism>
<dbReference type="GO" id="GO:0003735">
    <property type="term" value="F:structural constituent of ribosome"/>
    <property type="evidence" value="ECO:0007669"/>
    <property type="project" value="TreeGrafter"/>
</dbReference>
<dbReference type="CDD" id="cd01657">
    <property type="entry name" value="Ribosomal_L7_archeal_euk"/>
    <property type="match status" value="1"/>
</dbReference>
<evidence type="ECO:0000256" key="2">
    <source>
        <dbReference type="ARBA" id="ARBA00022980"/>
    </source>
</evidence>
<evidence type="ECO:0000256" key="5">
    <source>
        <dbReference type="SAM" id="MobiDB-lite"/>
    </source>
</evidence>
<dbReference type="NCBIfam" id="TIGR01310">
    <property type="entry name" value="uL30_euk"/>
    <property type="match status" value="1"/>
</dbReference>
<sequence>MAEEEAQALTYIPEVILKKRKSNEEWALKRKAQYEERQSIIKKRAKQDFIRMPEDFIKQYRTRELDLIKMKQRVKRKRTDIAVNSKLLFVLRINGKKEMHPRTKKLLYNLRLRSIFSGVFVIANEWIVEKLKKVEPYVTYGYPNLKNVRELIYKKGFLKKDKQRVPLTDNNIIEQALGQYDIICIEDIVHEIATVGPHFKEVTSFLWPFSLNKPEDGLQGTKTVYKQGGDAGNREDLINELLMTMCGVLNWSEGFQVISRVPREVETSFNEEASLQAASDTCHYATGWRVRGVVSFTESNLGPPPLEGYVSPDSVLHRLAAELYSIVYPALNTWEAIRSRMAANEAEWSLPLSEELPKGLSDGSAGRATREVLSEATPSVSGSRQLPRVDRSWKALSYFSRINQDDIDRIRRRYQIPDDVVLRIPDSDERACCPKYEGDVAFYEADLRAGLRFPMLPFVRELLDFLSLAPWQVNPNGWWTIISCMVMWRVDSNGHEDLTIDEVVQGLPSSDRIWKDKYFFVCGDNWERLPQEDPRDFVGVLLDRPLLNSVWQERISRILDIKDRQYNIFIEPDLIASFSLGPVPSSSVKALVKANKKRVDTMKLNKSRLRQLAQFGEVAVDPVVLKRKRATSEGSSRRAEEVPTRPPPREAVPLVKDVPPVVMVDVDPNPPADPSVATVNQSPHVAMDRANAAFTSKDMDDYAAAHTEDVHYLMVHSLMRCLNEAMVMSKRCIAVEEELATLRAKYMADEAEMKNAKRAVLELTRERKDALAEVDKLKKELKARDDDVKVAVDAKDKAVADLKHLVGQIEGAKEAAVSEFRASEVFEDINTRYFLFGFEAFRKQAVQRFPGFSALQPYDDEDSVVDASQDQVGDEDVSSK</sequence>
<dbReference type="Pfam" id="PF00327">
    <property type="entry name" value="Ribosomal_L30"/>
    <property type="match status" value="1"/>
</dbReference>
<accession>A0A2N9HBR2</accession>
<feature type="domain" description="Transposase (putative) gypsy type" evidence="7">
    <location>
        <begin position="444"/>
        <end position="481"/>
    </location>
</feature>
<evidence type="ECO:0000256" key="4">
    <source>
        <dbReference type="SAM" id="Coils"/>
    </source>
</evidence>
<keyword evidence="3" id="KW-0687">Ribonucleoprotein</keyword>
<name>A0A2N9HBR2_FAGSY</name>
<feature type="coiled-coil region" evidence="4">
    <location>
        <begin position="739"/>
        <end position="787"/>
    </location>
</feature>
<dbReference type="InterPro" id="IPR035808">
    <property type="entry name" value="Ribosomal_uL30_euk_arc"/>
</dbReference>
<dbReference type="InterPro" id="IPR036919">
    <property type="entry name" value="Ribo_uL30_ferredoxin-like_sf"/>
</dbReference>
<dbReference type="Gene3D" id="3.30.1390.20">
    <property type="entry name" value="Ribosomal protein L30, ferredoxin-like fold domain"/>
    <property type="match status" value="1"/>
</dbReference>
<evidence type="ECO:0000313" key="8">
    <source>
        <dbReference type="EMBL" id="SPD09059.1"/>
    </source>
</evidence>
<feature type="region of interest" description="Disordered" evidence="5">
    <location>
        <begin position="855"/>
        <end position="880"/>
    </location>
</feature>
<reference evidence="8" key="1">
    <citation type="submission" date="2018-02" db="EMBL/GenBank/DDBJ databases">
        <authorList>
            <person name="Cohen D.B."/>
            <person name="Kent A.D."/>
        </authorList>
    </citation>
    <scope>NUCLEOTIDE SEQUENCE</scope>
</reference>
<evidence type="ECO:0000259" key="6">
    <source>
        <dbReference type="Pfam" id="PF00327"/>
    </source>
</evidence>
<feature type="region of interest" description="Disordered" evidence="5">
    <location>
        <begin position="629"/>
        <end position="653"/>
    </location>
</feature>
<dbReference type="GO" id="GO:0000463">
    <property type="term" value="P:maturation of LSU-rRNA from tricistronic rRNA transcript (SSU-rRNA, 5.8S rRNA, LSU-rRNA)"/>
    <property type="evidence" value="ECO:0007669"/>
    <property type="project" value="TreeGrafter"/>
</dbReference>
<dbReference type="Pfam" id="PF04195">
    <property type="entry name" value="Transposase_28"/>
    <property type="match status" value="1"/>
</dbReference>
<feature type="domain" description="Large ribosomal subunit protein uL30-like ferredoxin-like fold" evidence="6">
    <location>
        <begin position="88"/>
        <end position="138"/>
    </location>
</feature>
<dbReference type="EMBL" id="OIVN01003135">
    <property type="protein sequence ID" value="SPD09059.1"/>
    <property type="molecule type" value="Genomic_DNA"/>
</dbReference>
<dbReference type="InterPro" id="IPR016082">
    <property type="entry name" value="Ribosomal_uL30_ferredoxin-like"/>
</dbReference>
<dbReference type="InterPro" id="IPR005998">
    <property type="entry name" value="Ribosomal_uL30_euk"/>
</dbReference>